<evidence type="ECO:0000256" key="9">
    <source>
        <dbReference type="PIRSR" id="PIRSR001589-2"/>
    </source>
</evidence>
<dbReference type="PANTHER" id="PTHR43284">
    <property type="entry name" value="ASPARAGINE SYNTHETASE (GLUTAMINE-HYDROLYZING)"/>
    <property type="match status" value="1"/>
</dbReference>
<dbReference type="GO" id="GO:0004066">
    <property type="term" value="F:asparagine synthase (glutamine-hydrolyzing) activity"/>
    <property type="evidence" value="ECO:0007669"/>
    <property type="project" value="UniProtKB-EC"/>
</dbReference>
<dbReference type="Gene3D" id="3.60.20.10">
    <property type="entry name" value="Glutamine Phosphoribosylpyrophosphate, subunit 1, domain 1"/>
    <property type="match status" value="1"/>
</dbReference>
<dbReference type="CDD" id="cd00712">
    <property type="entry name" value="AsnB"/>
    <property type="match status" value="1"/>
</dbReference>
<dbReference type="Gene3D" id="3.40.50.620">
    <property type="entry name" value="HUPs"/>
    <property type="match status" value="1"/>
</dbReference>
<evidence type="ECO:0000256" key="8">
    <source>
        <dbReference type="ARBA" id="ARBA00048741"/>
    </source>
</evidence>
<dbReference type="InterPro" id="IPR051786">
    <property type="entry name" value="ASN_synthetase/amidase"/>
</dbReference>
<gene>
    <name evidence="11" type="ORF">C4B60_15585</name>
</gene>
<name>A0A2S5G8A9_9BACL</name>
<comment type="caution">
    <text evidence="11">The sequence shown here is derived from an EMBL/GenBank/DDBJ whole genome shotgun (WGS) entry which is preliminary data.</text>
</comment>
<evidence type="ECO:0000256" key="7">
    <source>
        <dbReference type="ARBA" id="ARBA00022962"/>
    </source>
</evidence>
<dbReference type="Pfam" id="PF13537">
    <property type="entry name" value="GATase_7"/>
    <property type="match status" value="1"/>
</dbReference>
<dbReference type="PIRSF" id="PIRSF001589">
    <property type="entry name" value="Asn_synthetase_glu-h"/>
    <property type="match status" value="1"/>
</dbReference>
<dbReference type="GO" id="GO:0006529">
    <property type="term" value="P:asparagine biosynthetic process"/>
    <property type="evidence" value="ECO:0007669"/>
    <property type="project" value="UniProtKB-KW"/>
</dbReference>
<evidence type="ECO:0000256" key="3">
    <source>
        <dbReference type="ARBA" id="ARBA00012737"/>
    </source>
</evidence>
<keyword evidence="7" id="KW-0315">Glutamine amidotransferase</keyword>
<dbReference type="EMBL" id="PREZ01000006">
    <property type="protein sequence ID" value="PPA69226.1"/>
    <property type="molecule type" value="Genomic_DNA"/>
</dbReference>
<accession>A0A2S5G8A9</accession>
<dbReference type="EC" id="6.3.5.4" evidence="3"/>
<dbReference type="OrthoDB" id="9763290at2"/>
<keyword evidence="6" id="KW-0061">Asparagine biosynthesis</keyword>
<evidence type="ECO:0000256" key="1">
    <source>
        <dbReference type="ARBA" id="ARBA00005187"/>
    </source>
</evidence>
<dbReference type="RefSeq" id="WP_104058965.1">
    <property type="nucleotide sequence ID" value="NZ_PREZ01000006.1"/>
</dbReference>
<feature type="domain" description="Glutamine amidotransferase type-2" evidence="10">
    <location>
        <begin position="2"/>
        <end position="217"/>
    </location>
</feature>
<evidence type="ECO:0000259" key="10">
    <source>
        <dbReference type="PROSITE" id="PS51278"/>
    </source>
</evidence>
<dbReference type="InterPro" id="IPR033738">
    <property type="entry name" value="AsnB_N"/>
</dbReference>
<comment type="catalytic activity">
    <reaction evidence="8">
        <text>L-aspartate + L-glutamine + ATP + H2O = L-asparagine + L-glutamate + AMP + diphosphate + H(+)</text>
        <dbReference type="Rhea" id="RHEA:12228"/>
        <dbReference type="ChEBI" id="CHEBI:15377"/>
        <dbReference type="ChEBI" id="CHEBI:15378"/>
        <dbReference type="ChEBI" id="CHEBI:29985"/>
        <dbReference type="ChEBI" id="CHEBI:29991"/>
        <dbReference type="ChEBI" id="CHEBI:30616"/>
        <dbReference type="ChEBI" id="CHEBI:33019"/>
        <dbReference type="ChEBI" id="CHEBI:58048"/>
        <dbReference type="ChEBI" id="CHEBI:58359"/>
        <dbReference type="ChEBI" id="CHEBI:456215"/>
        <dbReference type="EC" id="6.3.5.4"/>
    </reaction>
</comment>
<organism evidence="11 12">
    <name type="scientific">Jeotgalibacillus proteolyticus</name>
    <dbReference type="NCBI Taxonomy" id="2082395"/>
    <lineage>
        <taxon>Bacteria</taxon>
        <taxon>Bacillati</taxon>
        <taxon>Bacillota</taxon>
        <taxon>Bacilli</taxon>
        <taxon>Bacillales</taxon>
        <taxon>Caryophanaceae</taxon>
        <taxon>Jeotgalibacillus</taxon>
    </lineage>
</organism>
<sequence length="647" mass="75269">MSAITGIYHINSDPVSIEQSQLMMKSYEAFPSDDRRTWVNKNLFLGCHAQWITLESVGEILPAYDDERKLAITADAIIDNRDELFTRLGVKKEERSSMPDSRLILLAYSKWGEEVPEHLKGDFAFMIWDEKKQRLFSARDFSGARTLYFYHNEARFAFSTLIEPLFTLPYIKKELNEDWLAEFIAIPTMVEAVDMLSTVYKGIRQLPPSHRMTVTKDKISISRYSLLDGDDKLRLKSNDEYEEAFREVLQKAVKARIRTHGEVGSHLSGGLDSGSVVSFAADELKQQNKRLHTFSAVPLKGFQDWTDPYYVPNESPFIKETVRHVGNIKDHYLPFDEKSPLTEVDDFLELMEMPYKFFENTFWLKGINQEAQQKGVKVMLNGSRGNHSISWGSMTLTYNFYAQLFKRLRWMKLYIELDAYCRNFKTGKSVLVPFVAKRAFPKFAAKVQQEHYQFPVFINPALAERTKVFEKLEANGMDQNGIVVHNLSDYRRTYYNQPFVWNKSGVASTKLSLRYSLWDRDPTNDIDVIRFCLAIPEEQYTTNGMDRSLIRRAMKGYLPDRVRMNQSTRGLQGADVIQRMTSNWTGFIEEIEDMLKNQQLAPFIDLTSVKNSFDRLGREPRPEMITEDEFKVVTRSLIIHRFLKQFD</sequence>
<dbReference type="Pfam" id="PF00733">
    <property type="entry name" value="Asn_synthase"/>
    <property type="match status" value="1"/>
</dbReference>
<proteinExistence type="inferred from homology"/>
<dbReference type="PANTHER" id="PTHR43284:SF1">
    <property type="entry name" value="ASPARAGINE SYNTHETASE"/>
    <property type="match status" value="1"/>
</dbReference>
<dbReference type="InterPro" id="IPR017932">
    <property type="entry name" value="GATase_2_dom"/>
</dbReference>
<dbReference type="Proteomes" id="UP000239047">
    <property type="component" value="Unassembled WGS sequence"/>
</dbReference>
<dbReference type="InterPro" id="IPR014729">
    <property type="entry name" value="Rossmann-like_a/b/a_fold"/>
</dbReference>
<evidence type="ECO:0000256" key="2">
    <source>
        <dbReference type="ARBA" id="ARBA00005752"/>
    </source>
</evidence>
<feature type="binding site" evidence="9">
    <location>
        <position position="100"/>
    </location>
    <ligand>
        <name>L-glutamine</name>
        <dbReference type="ChEBI" id="CHEBI:58359"/>
    </ligand>
</feature>
<dbReference type="SUPFAM" id="SSF56235">
    <property type="entry name" value="N-terminal nucleophile aminohydrolases (Ntn hydrolases)"/>
    <property type="match status" value="1"/>
</dbReference>
<evidence type="ECO:0000313" key="11">
    <source>
        <dbReference type="EMBL" id="PPA69226.1"/>
    </source>
</evidence>
<dbReference type="SUPFAM" id="SSF52402">
    <property type="entry name" value="Adenine nucleotide alpha hydrolases-like"/>
    <property type="match status" value="1"/>
</dbReference>
<evidence type="ECO:0000256" key="5">
    <source>
        <dbReference type="ARBA" id="ARBA00022840"/>
    </source>
</evidence>
<dbReference type="InterPro" id="IPR029055">
    <property type="entry name" value="Ntn_hydrolases_N"/>
</dbReference>
<dbReference type="GO" id="GO:0005524">
    <property type="term" value="F:ATP binding"/>
    <property type="evidence" value="ECO:0007669"/>
    <property type="project" value="UniProtKB-KW"/>
</dbReference>
<dbReference type="InterPro" id="IPR001962">
    <property type="entry name" value="Asn_synthase"/>
</dbReference>
<evidence type="ECO:0000256" key="6">
    <source>
        <dbReference type="ARBA" id="ARBA00022888"/>
    </source>
</evidence>
<evidence type="ECO:0000256" key="4">
    <source>
        <dbReference type="ARBA" id="ARBA00022741"/>
    </source>
</evidence>
<dbReference type="PROSITE" id="PS51278">
    <property type="entry name" value="GATASE_TYPE_2"/>
    <property type="match status" value="1"/>
</dbReference>
<dbReference type="AlphaFoldDB" id="A0A2S5G8A9"/>
<protein>
    <recommendedName>
        <fullName evidence="3">asparagine synthase (glutamine-hydrolyzing)</fullName>
        <ecNumber evidence="3">6.3.5.4</ecNumber>
    </recommendedName>
</protein>
<keyword evidence="5 9" id="KW-0067">ATP-binding</keyword>
<keyword evidence="4 9" id="KW-0547">Nucleotide-binding</keyword>
<reference evidence="11 12" key="1">
    <citation type="submission" date="2018-02" db="EMBL/GenBank/DDBJ databases">
        <title>Jeotgalibacillus proteolyticum sp. nov. a protease producing bacterium isolated from ocean sediments of Laizhou Bay.</title>
        <authorList>
            <person name="Li Y."/>
        </authorList>
    </citation>
    <scope>NUCLEOTIDE SEQUENCE [LARGE SCALE GENOMIC DNA]</scope>
    <source>
        <strain evidence="11 12">22-7</strain>
    </source>
</reference>
<keyword evidence="6" id="KW-0028">Amino-acid biosynthesis</keyword>
<comment type="similarity">
    <text evidence="2">Belongs to the asparagine synthetase family.</text>
</comment>
<comment type="pathway">
    <text evidence="1">Amino-acid biosynthesis; L-asparagine biosynthesis; L-asparagine from L-aspartate (L-Gln route): step 1/1.</text>
</comment>
<feature type="binding site" evidence="9">
    <location>
        <position position="297"/>
    </location>
    <ligand>
        <name>ATP</name>
        <dbReference type="ChEBI" id="CHEBI:30616"/>
    </ligand>
</feature>
<evidence type="ECO:0000313" key="12">
    <source>
        <dbReference type="Proteomes" id="UP000239047"/>
    </source>
</evidence>
<dbReference type="InterPro" id="IPR006426">
    <property type="entry name" value="Asn_synth_AEB"/>
</dbReference>
<keyword evidence="12" id="KW-1185">Reference proteome</keyword>